<dbReference type="Pfam" id="PF00072">
    <property type="entry name" value="Response_reg"/>
    <property type="match status" value="1"/>
</dbReference>
<reference evidence="10" key="1">
    <citation type="submission" date="2020-05" db="EMBL/GenBank/DDBJ databases">
        <title>Mycena genomes resolve the evolution of fungal bioluminescence.</title>
        <authorList>
            <person name="Tsai I.J."/>
        </authorList>
    </citation>
    <scope>NUCLEOTIDE SEQUENCE</scope>
    <source>
        <strain evidence="10">171206Taipei</strain>
    </source>
</reference>
<dbReference type="Gene3D" id="1.10.287.130">
    <property type="match status" value="1"/>
</dbReference>
<keyword evidence="11" id="KW-1185">Reference proteome</keyword>
<dbReference type="GeneID" id="59341644"/>
<name>A0A8H6TA31_9AGAR</name>
<dbReference type="EMBL" id="JACAZF010000002">
    <property type="protein sequence ID" value="KAF7312115.1"/>
    <property type="molecule type" value="Genomic_DNA"/>
</dbReference>
<evidence type="ECO:0000256" key="2">
    <source>
        <dbReference type="ARBA" id="ARBA00012438"/>
    </source>
</evidence>
<dbReference type="SMART" id="SM00448">
    <property type="entry name" value="REC"/>
    <property type="match status" value="1"/>
</dbReference>
<dbReference type="PROSITE" id="PS50110">
    <property type="entry name" value="RESPONSE_REGULATORY"/>
    <property type="match status" value="1"/>
</dbReference>
<evidence type="ECO:0000256" key="5">
    <source>
        <dbReference type="ARBA" id="ARBA00022777"/>
    </source>
</evidence>
<dbReference type="SUPFAM" id="SSF47384">
    <property type="entry name" value="Homodimeric domain of signal transducing histidine kinase"/>
    <property type="match status" value="1"/>
</dbReference>
<evidence type="ECO:0000313" key="10">
    <source>
        <dbReference type="EMBL" id="KAF7312115.1"/>
    </source>
</evidence>
<dbReference type="InterPro" id="IPR003018">
    <property type="entry name" value="GAF"/>
</dbReference>
<dbReference type="InterPro" id="IPR001789">
    <property type="entry name" value="Sig_transdc_resp-reg_receiver"/>
</dbReference>
<evidence type="ECO:0000259" key="9">
    <source>
        <dbReference type="PROSITE" id="PS50110"/>
    </source>
</evidence>
<gene>
    <name evidence="10" type="ORF">MIND_00223800</name>
</gene>
<dbReference type="InterPro" id="IPR005467">
    <property type="entry name" value="His_kinase_dom"/>
</dbReference>
<feature type="domain" description="Response regulatory" evidence="9">
    <location>
        <begin position="1557"/>
        <end position="1685"/>
    </location>
</feature>
<dbReference type="CDD" id="cd17546">
    <property type="entry name" value="REC_hyHK_CKI1_RcsC-like"/>
    <property type="match status" value="1"/>
</dbReference>
<dbReference type="SUPFAM" id="SSF55874">
    <property type="entry name" value="ATPase domain of HSP90 chaperone/DNA topoisomerase II/histidine kinase"/>
    <property type="match status" value="1"/>
</dbReference>
<keyword evidence="4" id="KW-0808">Transferase</keyword>
<feature type="compositionally biased region" description="Low complexity" evidence="7">
    <location>
        <begin position="861"/>
        <end position="877"/>
    </location>
</feature>
<comment type="catalytic activity">
    <reaction evidence="1">
        <text>ATP + protein L-histidine = ADP + protein N-phospho-L-histidine.</text>
        <dbReference type="EC" id="2.7.13.3"/>
    </reaction>
</comment>
<dbReference type="SUPFAM" id="SSF55781">
    <property type="entry name" value="GAF domain-like"/>
    <property type="match status" value="1"/>
</dbReference>
<dbReference type="FunFam" id="1.10.287.130:FF:000023">
    <property type="entry name" value="Sensor histidine kinase/response regulator, putative"/>
    <property type="match status" value="1"/>
</dbReference>
<feature type="region of interest" description="Disordered" evidence="7">
    <location>
        <begin position="300"/>
        <end position="355"/>
    </location>
</feature>
<dbReference type="Gene3D" id="3.30.450.40">
    <property type="match status" value="1"/>
</dbReference>
<feature type="region of interest" description="Disordered" evidence="7">
    <location>
        <begin position="567"/>
        <end position="612"/>
    </location>
</feature>
<dbReference type="Proteomes" id="UP000636479">
    <property type="component" value="Unassembled WGS sequence"/>
</dbReference>
<evidence type="ECO:0000256" key="7">
    <source>
        <dbReference type="SAM" id="MobiDB-lite"/>
    </source>
</evidence>
<dbReference type="PRINTS" id="PR00344">
    <property type="entry name" value="BCTRLSENSOR"/>
</dbReference>
<dbReference type="GO" id="GO:0000155">
    <property type="term" value="F:phosphorelay sensor kinase activity"/>
    <property type="evidence" value="ECO:0007669"/>
    <property type="project" value="InterPro"/>
</dbReference>
<dbReference type="InterPro" id="IPR003594">
    <property type="entry name" value="HATPase_dom"/>
</dbReference>
<dbReference type="InterPro" id="IPR036097">
    <property type="entry name" value="HisK_dim/P_sf"/>
</dbReference>
<keyword evidence="3 6" id="KW-0597">Phosphoprotein</keyword>
<accession>A0A8H6TA31</accession>
<dbReference type="PANTHER" id="PTHR43047">
    <property type="entry name" value="TWO-COMPONENT HISTIDINE PROTEIN KINASE"/>
    <property type="match status" value="1"/>
</dbReference>
<feature type="region of interest" description="Disordered" evidence="7">
    <location>
        <begin position="369"/>
        <end position="423"/>
    </location>
</feature>
<evidence type="ECO:0000256" key="3">
    <source>
        <dbReference type="ARBA" id="ARBA00022553"/>
    </source>
</evidence>
<dbReference type="OrthoDB" id="21225at2759"/>
<dbReference type="GO" id="GO:0005886">
    <property type="term" value="C:plasma membrane"/>
    <property type="evidence" value="ECO:0007669"/>
    <property type="project" value="TreeGrafter"/>
</dbReference>
<feature type="compositionally biased region" description="Basic residues" evidence="7">
    <location>
        <begin position="1"/>
        <end position="12"/>
    </location>
</feature>
<evidence type="ECO:0000256" key="6">
    <source>
        <dbReference type="PROSITE-ProRule" id="PRU00169"/>
    </source>
</evidence>
<dbReference type="EC" id="2.7.13.3" evidence="2"/>
<dbReference type="InterPro" id="IPR036890">
    <property type="entry name" value="HATPase_C_sf"/>
</dbReference>
<evidence type="ECO:0000259" key="8">
    <source>
        <dbReference type="PROSITE" id="PS50109"/>
    </source>
</evidence>
<dbReference type="InterPro" id="IPR011006">
    <property type="entry name" value="CheY-like_superfamily"/>
</dbReference>
<protein>
    <recommendedName>
        <fullName evidence="2">histidine kinase</fullName>
        <ecNumber evidence="2">2.7.13.3</ecNumber>
    </recommendedName>
</protein>
<evidence type="ECO:0000313" key="11">
    <source>
        <dbReference type="Proteomes" id="UP000636479"/>
    </source>
</evidence>
<dbReference type="InterPro" id="IPR029016">
    <property type="entry name" value="GAF-like_dom_sf"/>
</dbReference>
<feature type="modified residue" description="4-aspartylphosphate" evidence="6">
    <location>
        <position position="1607"/>
    </location>
</feature>
<evidence type="ECO:0000256" key="4">
    <source>
        <dbReference type="ARBA" id="ARBA00022679"/>
    </source>
</evidence>
<feature type="compositionally biased region" description="Low complexity" evidence="7">
    <location>
        <begin position="244"/>
        <end position="255"/>
    </location>
</feature>
<dbReference type="Pfam" id="PF00512">
    <property type="entry name" value="HisKA"/>
    <property type="match status" value="1"/>
</dbReference>
<dbReference type="Pfam" id="PF02518">
    <property type="entry name" value="HATPase_c"/>
    <property type="match status" value="1"/>
</dbReference>
<dbReference type="Gene3D" id="3.40.50.2300">
    <property type="match status" value="1"/>
</dbReference>
<dbReference type="SUPFAM" id="SSF52172">
    <property type="entry name" value="CheY-like"/>
    <property type="match status" value="1"/>
</dbReference>
<feature type="region of interest" description="Disordered" evidence="7">
    <location>
        <begin position="1"/>
        <end position="30"/>
    </location>
</feature>
<evidence type="ECO:0000256" key="1">
    <source>
        <dbReference type="ARBA" id="ARBA00000085"/>
    </source>
</evidence>
<feature type="domain" description="Histidine kinase" evidence="8">
    <location>
        <begin position="1054"/>
        <end position="1310"/>
    </location>
</feature>
<dbReference type="GO" id="GO:0009927">
    <property type="term" value="F:histidine phosphotransfer kinase activity"/>
    <property type="evidence" value="ECO:0007669"/>
    <property type="project" value="TreeGrafter"/>
</dbReference>
<dbReference type="CDD" id="cd00082">
    <property type="entry name" value="HisKA"/>
    <property type="match status" value="1"/>
</dbReference>
<dbReference type="RefSeq" id="XP_037224223.1">
    <property type="nucleotide sequence ID" value="XM_037359128.1"/>
</dbReference>
<proteinExistence type="predicted"/>
<keyword evidence="5 10" id="KW-0418">Kinase</keyword>
<dbReference type="PANTHER" id="PTHR43047:SF72">
    <property type="entry name" value="OSMOSENSING HISTIDINE PROTEIN KINASE SLN1"/>
    <property type="match status" value="1"/>
</dbReference>
<dbReference type="Gene3D" id="3.30.565.10">
    <property type="entry name" value="Histidine kinase-like ATPase, C-terminal domain"/>
    <property type="match status" value="1"/>
</dbReference>
<dbReference type="SMART" id="SM00388">
    <property type="entry name" value="HisKA"/>
    <property type="match status" value="1"/>
</dbReference>
<dbReference type="PROSITE" id="PS50109">
    <property type="entry name" value="HIS_KIN"/>
    <property type="match status" value="1"/>
</dbReference>
<comment type="caution">
    <text evidence="10">The sequence shown here is derived from an EMBL/GenBank/DDBJ whole genome shotgun (WGS) entry which is preliminary data.</text>
</comment>
<organism evidence="10 11">
    <name type="scientific">Mycena indigotica</name>
    <dbReference type="NCBI Taxonomy" id="2126181"/>
    <lineage>
        <taxon>Eukaryota</taxon>
        <taxon>Fungi</taxon>
        <taxon>Dikarya</taxon>
        <taxon>Basidiomycota</taxon>
        <taxon>Agaricomycotina</taxon>
        <taxon>Agaricomycetes</taxon>
        <taxon>Agaricomycetidae</taxon>
        <taxon>Agaricales</taxon>
        <taxon>Marasmiineae</taxon>
        <taxon>Mycenaceae</taxon>
        <taxon>Mycena</taxon>
    </lineage>
</organism>
<sequence length="1688" mass="184296">MTARRHTRRTKSTRPSTAPEKPRQPLLPTSMLVVPEVETEDSLSIDLDALPPPFPLQKATSGRHTNETDWATFITAYACGRWDPHRTPKPPRTQLLDLSLVSVPSGPLAFERARPPPPPPSHRLRASFSAVSSGYKSPSSIASSYPVFSLPGVLPTSGSSYPPVTSSTAAFTVTAANATTPTSSNHYDAQTSAATLRWAAARVRVAPLALPSPEHELVDPMRNAGAVPIPGSHPDFSSGHRSRPSQSVSHSRSASITRSFANLPHLAQTFPVQTPNWDVMTPGGTRRARLSGFWSGTADVGDTSHDSEWLESNSSGLLPAFDASPTTPEDEESRNGPTPTFLLGPRPPPATAPVRVVDDEGDWDYFAIGAEGSRSSGRGIRRDGLNTPPSTRHASVSRPEEPERSEVSVQTPTTPDSNPKRVHNLSASTTSLKFDGLDLSHSGLPIALVDTKDEVLPIPAPTPIFGPPYRTSSTPPPPANVDITTNSAVPVVSESVIYPTPDDHPLLTHASDTLADLYGLSGGTPHPYSVPAARSRRAQLTRQASAPLPISTSDSFVDIVPVAPRAKSTDSVVEDKSTSPSGLSVEPDLEPAVNDETKSVITDGQGRRSAKEDVRAAREDHAFSERGFLAPPFPPDELGRRRALYKFNIVNTGSDMNFDRIAHLAKLVFNTKGVLISVVDEAEEWFKSEWGVNKLHGCAREASFGAHAILQRGDEPMIILDTHLDWRFTRNPLVVGAPHIRFYAAAPLRTQDGFNIGCLALIDDAPRADFTPRQRHTLKEFAAIAMREMELWRDKIRLRIRDRIQNSMEQFSRECLEIDESARPVQTELSGAASIRNSRQPSPTRDARPHLHPPAPIQQTSSGSPVRPSPSPSSQLSKSEDFIEPSSSMDQVYARAAKLVQHTLDVDGAVVIDVSHCEVLESMSSEASVSVVLHHGDVETPTSVHTLTVEEYQRLNEFFAMHPAGKVSEGIVPPALRLFLPQAHIQYALVVPIYNVDKRPFALLCAWNASDQTKRFLEGHELSYLRAIGVIILSAVLKRRMILADKAKSLFISNISHELRTPLHGILAAAELLTDSPLNHSQQSFLQTVQACGNSLVETVNHVLDFTKLSGNSKAGGVENVIVPSWVDLMQLVEEAVDGCSVGHRARAAMMMGDTGIGSVYSPPEDLSAPKQHVETVVEIGHRTTGWSLKCEKGGIRRVLMNVFGNSLKFTSNGYIHVILREIPRTSVDPPNEIKVELIVSDTGKGISEDFRRNQLFHPFSQENPMQTGTGLGLAIVNSIVKSESVNGKLDVWSEEGVGTEIKVSFTATVSADEAPAPEMEPFKFLNPDRPATVSLVGFDSDHKGVTLLRDTIHTYLVEWWGFRVHPSSEGLGDIIFLNEDVELVKRATAERDTSRPFIVLSMLHGNPAMLSTFADHENIGGFCRPMYKPGGPSKLQILLKLALHAVQIAQSGRNSPHTSDEIVNETPFSILGLVPRRNSEETRPWMNSRPLMSPRASTVHPLSSPTWRKANPSIEERDSPSPESDDLTTITIGGPEVGTLLKASVGTIASDERRFRVLVVEDNNVLRMLLIKWLTSKGYEYRDAVDGRNGVRVYEEDGPFDVVLLDMSMPILDGIGATMEIREMEARRQIQQPNSPQSIPARILALTGRSSLEDKRRAFDAGVDGYLVKPVAFKTLDEIFSKLGVSS</sequence>
<feature type="region of interest" description="Disordered" evidence="7">
    <location>
        <begin position="829"/>
        <end position="884"/>
    </location>
</feature>
<dbReference type="SMART" id="SM00387">
    <property type="entry name" value="HATPase_c"/>
    <property type="match status" value="1"/>
</dbReference>
<feature type="region of interest" description="Disordered" evidence="7">
    <location>
        <begin position="223"/>
        <end position="255"/>
    </location>
</feature>
<feature type="region of interest" description="Disordered" evidence="7">
    <location>
        <begin position="1480"/>
        <end position="1529"/>
    </location>
</feature>
<dbReference type="InterPro" id="IPR003661">
    <property type="entry name" value="HisK_dim/P_dom"/>
</dbReference>
<dbReference type="InterPro" id="IPR004358">
    <property type="entry name" value="Sig_transdc_His_kin-like_C"/>
</dbReference>
<dbReference type="Pfam" id="PF01590">
    <property type="entry name" value="GAF"/>
    <property type="match status" value="1"/>
</dbReference>